<dbReference type="RefSeq" id="WP_092076004.1">
    <property type="nucleotide sequence ID" value="NZ_FNAQ01000002.1"/>
</dbReference>
<protein>
    <recommendedName>
        <fullName evidence="7 8">UDP-N-acetylmuramoylalanine--D-glutamate ligase</fullName>
        <ecNumber evidence="7 8">6.3.2.9</ecNumber>
    </recommendedName>
    <alternativeName>
        <fullName evidence="7">D-glutamic acid-adding enzyme</fullName>
    </alternativeName>
    <alternativeName>
        <fullName evidence="7">UDP-N-acetylmuramoyl-L-alanyl-D-glutamate synthetase</fullName>
    </alternativeName>
</protein>
<comment type="catalytic activity">
    <reaction evidence="7 8">
        <text>UDP-N-acetyl-alpha-D-muramoyl-L-alanine + D-glutamate + ATP = UDP-N-acetyl-alpha-D-muramoyl-L-alanyl-D-glutamate + ADP + phosphate + H(+)</text>
        <dbReference type="Rhea" id="RHEA:16429"/>
        <dbReference type="ChEBI" id="CHEBI:15378"/>
        <dbReference type="ChEBI" id="CHEBI:29986"/>
        <dbReference type="ChEBI" id="CHEBI:30616"/>
        <dbReference type="ChEBI" id="CHEBI:43474"/>
        <dbReference type="ChEBI" id="CHEBI:83898"/>
        <dbReference type="ChEBI" id="CHEBI:83900"/>
        <dbReference type="ChEBI" id="CHEBI:456216"/>
        <dbReference type="EC" id="6.3.2.9"/>
    </reaction>
</comment>
<evidence type="ECO:0000256" key="2">
    <source>
        <dbReference type="ARBA" id="ARBA00004752"/>
    </source>
</evidence>
<dbReference type="Pfam" id="PF21799">
    <property type="entry name" value="MurD-like_N"/>
    <property type="match status" value="1"/>
</dbReference>
<dbReference type="GO" id="GO:0005524">
    <property type="term" value="F:ATP binding"/>
    <property type="evidence" value="ECO:0007669"/>
    <property type="project" value="UniProtKB-UniRule"/>
</dbReference>
<evidence type="ECO:0000256" key="6">
    <source>
        <dbReference type="ARBA" id="ARBA00022840"/>
    </source>
</evidence>
<keyword evidence="12" id="KW-1185">Reference proteome</keyword>
<keyword evidence="4 7" id="KW-0436">Ligase</keyword>
<evidence type="ECO:0000259" key="10">
    <source>
        <dbReference type="Pfam" id="PF08245"/>
    </source>
</evidence>
<dbReference type="STRING" id="57664.SAMN05661003_10276"/>
<evidence type="ECO:0000256" key="4">
    <source>
        <dbReference type="ARBA" id="ARBA00022598"/>
    </source>
</evidence>
<organism evidence="11 12">
    <name type="scientific">Desulfuromonas thiophila</name>
    <dbReference type="NCBI Taxonomy" id="57664"/>
    <lineage>
        <taxon>Bacteria</taxon>
        <taxon>Pseudomonadati</taxon>
        <taxon>Thermodesulfobacteriota</taxon>
        <taxon>Desulfuromonadia</taxon>
        <taxon>Desulfuromonadales</taxon>
        <taxon>Desulfuromonadaceae</taxon>
        <taxon>Desulfuromonas</taxon>
    </lineage>
</organism>
<dbReference type="InterPro" id="IPR036615">
    <property type="entry name" value="Mur_ligase_C_dom_sf"/>
</dbReference>
<dbReference type="NCBIfam" id="TIGR01087">
    <property type="entry name" value="murD"/>
    <property type="match status" value="1"/>
</dbReference>
<evidence type="ECO:0000313" key="12">
    <source>
        <dbReference type="Proteomes" id="UP000243205"/>
    </source>
</evidence>
<dbReference type="EC" id="6.3.2.9" evidence="7 8"/>
<dbReference type="AlphaFoldDB" id="A0A1G6YJJ8"/>
<evidence type="ECO:0000259" key="9">
    <source>
        <dbReference type="Pfam" id="PF02875"/>
    </source>
</evidence>
<dbReference type="SUPFAM" id="SSF53623">
    <property type="entry name" value="MurD-like peptide ligases, catalytic domain"/>
    <property type="match status" value="1"/>
</dbReference>
<keyword evidence="6 7" id="KW-0067">ATP-binding</keyword>
<feature type="binding site" evidence="7">
    <location>
        <begin position="114"/>
        <end position="120"/>
    </location>
    <ligand>
        <name>ATP</name>
        <dbReference type="ChEBI" id="CHEBI:30616"/>
    </ligand>
</feature>
<dbReference type="OrthoDB" id="9809796at2"/>
<evidence type="ECO:0000256" key="8">
    <source>
        <dbReference type="RuleBase" id="RU003664"/>
    </source>
</evidence>
<dbReference type="GO" id="GO:0005737">
    <property type="term" value="C:cytoplasm"/>
    <property type="evidence" value="ECO:0007669"/>
    <property type="project" value="UniProtKB-SubCell"/>
</dbReference>
<comment type="similarity">
    <text evidence="7">Belongs to the MurCDEF family.</text>
</comment>
<dbReference type="SUPFAM" id="SSF51984">
    <property type="entry name" value="MurCD N-terminal domain"/>
    <property type="match status" value="1"/>
</dbReference>
<proteinExistence type="inferred from homology"/>
<dbReference type="SUPFAM" id="SSF53244">
    <property type="entry name" value="MurD-like peptide ligases, peptide-binding domain"/>
    <property type="match status" value="1"/>
</dbReference>
<dbReference type="InterPro" id="IPR013221">
    <property type="entry name" value="Mur_ligase_cen"/>
</dbReference>
<dbReference type="InterPro" id="IPR005762">
    <property type="entry name" value="MurD"/>
</dbReference>
<evidence type="ECO:0000256" key="5">
    <source>
        <dbReference type="ARBA" id="ARBA00022741"/>
    </source>
</evidence>
<comment type="function">
    <text evidence="7 8">Cell wall formation. Catalyzes the addition of glutamate to the nucleotide precursor UDP-N-acetylmuramoyl-L-alanine (UMA).</text>
</comment>
<keyword evidence="7 8" id="KW-0133">Cell shape</keyword>
<dbReference type="Pfam" id="PF02875">
    <property type="entry name" value="Mur_ligase_C"/>
    <property type="match status" value="1"/>
</dbReference>
<sequence>MDDLKGKRVLVVGGGSSGVAAANLCLRRGACVSLTDCRTVAELSHLDQLLPEVGRDLGGHSAALFAGADLLVLSPGVPQDLPLIRQAVARGVPLWGEVELASRFLTAPILAVSGTNGKSTTTCLLGAMLTAAGKRVFVGGNLGTPLCAAVDQPWDALVVELSSFQLETIVRFRPAISVLLNISPDHLDRYADMAAYCTAKGRLFLNQGPDSVLVLNADDAAVLDLADGCPARRWLFSLQRPLAQGLSYAAGRIEVRWDGQQLFLDTDQLQLRGLHNVENVMAALAAALAFGVAPATAWQAACAFRGLPHRMELVRHLAGVRWYNDSKGTNIGSVLKSLAGLSGPITLIAGGKDKGGDYGLLRPLLAQKRPQLVLLGAAAERMAQSWSDLCAIERATSLEQAVQLAWRLTPAGGSVLLSPGCSSFDMFRSFEERGERFVAAVEALPEQDYEPATDR</sequence>
<dbReference type="Gene3D" id="3.40.1190.10">
    <property type="entry name" value="Mur-like, catalytic domain"/>
    <property type="match status" value="1"/>
</dbReference>
<accession>A0A1G6YJJ8</accession>
<reference evidence="12" key="1">
    <citation type="submission" date="2016-10" db="EMBL/GenBank/DDBJ databases">
        <authorList>
            <person name="Varghese N."/>
            <person name="Submissions S."/>
        </authorList>
    </citation>
    <scope>NUCLEOTIDE SEQUENCE [LARGE SCALE GENOMIC DNA]</scope>
    <source>
        <strain evidence="12">DSM 8987</strain>
    </source>
</reference>
<keyword evidence="7 8" id="KW-0961">Cell wall biogenesis/degradation</keyword>
<dbReference type="EMBL" id="FNAQ01000002">
    <property type="protein sequence ID" value="SDD90569.1"/>
    <property type="molecule type" value="Genomic_DNA"/>
</dbReference>
<name>A0A1G6YJJ8_9BACT</name>
<dbReference type="GO" id="GO:0071555">
    <property type="term" value="P:cell wall organization"/>
    <property type="evidence" value="ECO:0007669"/>
    <property type="project" value="UniProtKB-KW"/>
</dbReference>
<dbReference type="Pfam" id="PF08245">
    <property type="entry name" value="Mur_ligase_M"/>
    <property type="match status" value="1"/>
</dbReference>
<dbReference type="UniPathway" id="UPA00219"/>
<dbReference type="InterPro" id="IPR004101">
    <property type="entry name" value="Mur_ligase_C"/>
</dbReference>
<dbReference type="InterPro" id="IPR036565">
    <property type="entry name" value="Mur-like_cat_sf"/>
</dbReference>
<evidence type="ECO:0000256" key="1">
    <source>
        <dbReference type="ARBA" id="ARBA00004496"/>
    </source>
</evidence>
<comment type="pathway">
    <text evidence="2 7 8">Cell wall biogenesis; peptidoglycan biosynthesis.</text>
</comment>
<gene>
    <name evidence="7" type="primary">murD</name>
    <name evidence="11" type="ORF">SAMN05661003_10276</name>
</gene>
<dbReference type="HAMAP" id="MF_00639">
    <property type="entry name" value="MurD"/>
    <property type="match status" value="1"/>
</dbReference>
<dbReference type="PANTHER" id="PTHR43692">
    <property type="entry name" value="UDP-N-ACETYLMURAMOYLALANINE--D-GLUTAMATE LIGASE"/>
    <property type="match status" value="1"/>
</dbReference>
<evidence type="ECO:0000256" key="3">
    <source>
        <dbReference type="ARBA" id="ARBA00022490"/>
    </source>
</evidence>
<comment type="subcellular location">
    <subcellularLocation>
        <location evidence="1 7 8">Cytoplasm</location>
    </subcellularLocation>
</comment>
<feature type="domain" description="Mur ligase central" evidence="10">
    <location>
        <begin position="112"/>
        <end position="287"/>
    </location>
</feature>
<dbReference type="GO" id="GO:0051301">
    <property type="term" value="P:cell division"/>
    <property type="evidence" value="ECO:0007669"/>
    <property type="project" value="UniProtKB-KW"/>
</dbReference>
<keyword evidence="7 8" id="KW-0131">Cell cycle</keyword>
<dbReference type="PANTHER" id="PTHR43692:SF1">
    <property type="entry name" value="UDP-N-ACETYLMURAMOYLALANINE--D-GLUTAMATE LIGASE"/>
    <property type="match status" value="1"/>
</dbReference>
<keyword evidence="7 8" id="KW-0132">Cell division</keyword>
<feature type="domain" description="Mur ligase C-terminal" evidence="9">
    <location>
        <begin position="309"/>
        <end position="419"/>
    </location>
</feature>
<evidence type="ECO:0000313" key="11">
    <source>
        <dbReference type="EMBL" id="SDD90569.1"/>
    </source>
</evidence>
<keyword evidence="5 7" id="KW-0547">Nucleotide-binding</keyword>
<dbReference type="GO" id="GO:0009252">
    <property type="term" value="P:peptidoglycan biosynthetic process"/>
    <property type="evidence" value="ECO:0007669"/>
    <property type="project" value="UniProtKB-UniRule"/>
</dbReference>
<dbReference type="Proteomes" id="UP000243205">
    <property type="component" value="Unassembled WGS sequence"/>
</dbReference>
<keyword evidence="3 7" id="KW-0963">Cytoplasm</keyword>
<dbReference type="Gene3D" id="3.90.190.20">
    <property type="entry name" value="Mur ligase, C-terminal domain"/>
    <property type="match status" value="1"/>
</dbReference>
<dbReference type="GO" id="GO:0008764">
    <property type="term" value="F:UDP-N-acetylmuramoylalanine-D-glutamate ligase activity"/>
    <property type="evidence" value="ECO:0007669"/>
    <property type="project" value="UniProtKB-UniRule"/>
</dbReference>
<dbReference type="Gene3D" id="3.40.50.720">
    <property type="entry name" value="NAD(P)-binding Rossmann-like Domain"/>
    <property type="match status" value="1"/>
</dbReference>
<dbReference type="GO" id="GO:0008360">
    <property type="term" value="P:regulation of cell shape"/>
    <property type="evidence" value="ECO:0007669"/>
    <property type="project" value="UniProtKB-KW"/>
</dbReference>
<evidence type="ECO:0000256" key="7">
    <source>
        <dbReference type="HAMAP-Rule" id="MF_00639"/>
    </source>
</evidence>
<keyword evidence="7 8" id="KW-0573">Peptidoglycan synthesis</keyword>